<evidence type="ECO:0000313" key="2">
    <source>
        <dbReference type="EMBL" id="KAI9632725.1"/>
    </source>
</evidence>
<evidence type="ECO:0000313" key="3">
    <source>
        <dbReference type="Proteomes" id="UP001164286"/>
    </source>
</evidence>
<dbReference type="GeneID" id="77730597"/>
<dbReference type="RefSeq" id="XP_052942502.1">
    <property type="nucleotide sequence ID" value="XM_053091392.1"/>
</dbReference>
<feature type="compositionally biased region" description="Acidic residues" evidence="1">
    <location>
        <begin position="341"/>
        <end position="352"/>
    </location>
</feature>
<dbReference type="EMBL" id="JAKWFO010000014">
    <property type="protein sequence ID" value="KAI9632725.1"/>
    <property type="molecule type" value="Genomic_DNA"/>
</dbReference>
<protein>
    <submittedName>
        <fullName evidence="2">Uncharacterized protein</fullName>
    </submittedName>
</protein>
<accession>A0AA38H241</accession>
<feature type="compositionally biased region" description="Polar residues" evidence="1">
    <location>
        <begin position="241"/>
        <end position="257"/>
    </location>
</feature>
<reference evidence="2" key="1">
    <citation type="journal article" date="2022" name="G3 (Bethesda)">
        <title>High quality genome of the basidiomycete yeast Dioszegia hungarica PDD-24b-2 isolated from cloud water.</title>
        <authorList>
            <person name="Jarrige D."/>
            <person name="Haridas S."/>
            <person name="Bleykasten-Grosshans C."/>
            <person name="Joly M."/>
            <person name="Nadalig T."/>
            <person name="Sancelme M."/>
            <person name="Vuilleumier S."/>
            <person name="Grigoriev I.V."/>
            <person name="Amato P."/>
            <person name="Bringel F."/>
        </authorList>
    </citation>
    <scope>NUCLEOTIDE SEQUENCE</scope>
    <source>
        <strain evidence="2">PDD-24b-2</strain>
    </source>
</reference>
<dbReference type="AlphaFoldDB" id="A0AA38H241"/>
<sequence>MPKAESKRFADRKEARFDPVKSATSTHKVVSNAIFSHLSDIQAKKVGHKYCFEVCVAVKVQSGQDAIGEHLRIALKARGISVHLNPRESTGTELHFLLAVLDPIDNWISIPGCETVTYNQIVEVVWEADLQATALRKSRVALPTLGLPLRTFELNALITKHPVISKKLWILRLHKPLPSPFRVVTAPALAVADLPQQPPVSPESSSISPSNTMLTLVDTVLPTPSSKTKRVDTRGRRDASPPSSTVGHVPRFSSNTAVKRDEKGRPIRDTSRESSPESENRDRRVAPKRVCAGKGVSRGERGKTVKVNKGKGRAGVRGGRGGRKRREDTGSASDKEREVTSESEPESEDEPEPTTYIGHRIFFKSPPLGRIDFDLTKETMDRKAAERMAKLGEPGPSGTVSMLESGTAHGVCPHCKGTGMVKVGASLTSLD</sequence>
<feature type="region of interest" description="Disordered" evidence="1">
    <location>
        <begin position="217"/>
        <end position="354"/>
    </location>
</feature>
<evidence type="ECO:0000256" key="1">
    <source>
        <dbReference type="SAM" id="MobiDB-lite"/>
    </source>
</evidence>
<organism evidence="2 3">
    <name type="scientific">Dioszegia hungarica</name>
    <dbReference type="NCBI Taxonomy" id="4972"/>
    <lineage>
        <taxon>Eukaryota</taxon>
        <taxon>Fungi</taxon>
        <taxon>Dikarya</taxon>
        <taxon>Basidiomycota</taxon>
        <taxon>Agaricomycotina</taxon>
        <taxon>Tremellomycetes</taxon>
        <taxon>Tremellales</taxon>
        <taxon>Bulleribasidiaceae</taxon>
        <taxon>Dioszegia</taxon>
    </lineage>
</organism>
<name>A0AA38H241_9TREE</name>
<dbReference type="Proteomes" id="UP001164286">
    <property type="component" value="Unassembled WGS sequence"/>
</dbReference>
<feature type="compositionally biased region" description="Basic and acidic residues" evidence="1">
    <location>
        <begin position="325"/>
        <end position="340"/>
    </location>
</feature>
<keyword evidence="3" id="KW-1185">Reference proteome</keyword>
<comment type="caution">
    <text evidence="2">The sequence shown here is derived from an EMBL/GenBank/DDBJ whole genome shotgun (WGS) entry which is preliminary data.</text>
</comment>
<feature type="compositionally biased region" description="Basic residues" evidence="1">
    <location>
        <begin position="304"/>
        <end position="324"/>
    </location>
</feature>
<feature type="compositionally biased region" description="Basic and acidic residues" evidence="1">
    <location>
        <begin position="258"/>
        <end position="285"/>
    </location>
</feature>
<gene>
    <name evidence="2" type="ORF">MKK02DRAFT_41035</name>
</gene>
<feature type="compositionally biased region" description="Basic and acidic residues" evidence="1">
    <location>
        <begin position="229"/>
        <end position="239"/>
    </location>
</feature>
<proteinExistence type="predicted"/>